<keyword evidence="10" id="KW-1185">Reference proteome</keyword>
<dbReference type="Proteomes" id="UP000294546">
    <property type="component" value="Unassembled WGS sequence"/>
</dbReference>
<comment type="catalytic activity">
    <reaction evidence="6">
        <text>queuosine(34) in tRNA(Asp) + GDP-alpha-D-mannose = O-4''-alpha-D-mannosylqueuosine(34) in tRNA(Asp) + GDP + H(+)</text>
        <dbReference type="Rhea" id="RHEA:12885"/>
        <dbReference type="Rhea" id="RHEA-COMP:18572"/>
        <dbReference type="Rhea" id="RHEA-COMP:18581"/>
        <dbReference type="ChEBI" id="CHEBI:15378"/>
        <dbReference type="ChEBI" id="CHEBI:57527"/>
        <dbReference type="ChEBI" id="CHEBI:58189"/>
        <dbReference type="ChEBI" id="CHEBI:194431"/>
        <dbReference type="ChEBI" id="CHEBI:194442"/>
        <dbReference type="EC" id="2.4.1.110"/>
    </reaction>
    <physiologicalReaction direction="left-to-right" evidence="6">
        <dbReference type="Rhea" id="RHEA:12886"/>
    </physiologicalReaction>
</comment>
<gene>
    <name evidence="9" type="ORF">CLV83_0595</name>
</gene>
<comment type="similarity">
    <text evidence="1">Belongs to the glycosyltransferase group 1 family. Glycosyltransferase 4 subfamily.</text>
</comment>
<keyword evidence="3 9" id="KW-0808">Transferase</keyword>
<evidence type="ECO:0000256" key="6">
    <source>
        <dbReference type="ARBA" id="ARBA00048439"/>
    </source>
</evidence>
<evidence type="ECO:0000256" key="2">
    <source>
        <dbReference type="ARBA" id="ARBA00022676"/>
    </source>
</evidence>
<keyword evidence="2" id="KW-0328">Glycosyltransferase</keyword>
<dbReference type="Pfam" id="PF00534">
    <property type="entry name" value="Glycos_transf_1"/>
    <property type="match status" value="1"/>
</dbReference>
<dbReference type="InterPro" id="IPR022701">
    <property type="entry name" value="QTMAN_N"/>
</dbReference>
<dbReference type="InterPro" id="IPR001296">
    <property type="entry name" value="Glyco_trans_1"/>
</dbReference>
<evidence type="ECO:0000256" key="4">
    <source>
        <dbReference type="ARBA" id="ARBA00044517"/>
    </source>
</evidence>
<comment type="caution">
    <text evidence="9">The sequence shown here is derived from an EMBL/GenBank/DDBJ whole genome shotgun (WGS) entry which is preliminary data.</text>
</comment>
<dbReference type="Pfam" id="PF12038">
    <property type="entry name" value="QTMAN_N"/>
    <property type="match status" value="1"/>
</dbReference>
<name>A0A4R1GMY4_9GAMM</name>
<dbReference type="RefSeq" id="WP_132287261.1">
    <property type="nucleotide sequence ID" value="NZ_SMFU01000007.1"/>
</dbReference>
<dbReference type="EC" id="2.4.1.110" evidence="4"/>
<dbReference type="InterPro" id="IPR051862">
    <property type="entry name" value="GT-like_domain_containing_1"/>
</dbReference>
<reference evidence="9 10" key="1">
    <citation type="submission" date="2019-03" db="EMBL/GenBank/DDBJ databases">
        <title>Genomic Encyclopedia of Archaeal and Bacterial Type Strains, Phase II (KMG-II): from individual species to whole genera.</title>
        <authorList>
            <person name="Goeker M."/>
        </authorList>
    </citation>
    <scope>NUCLEOTIDE SEQUENCE [LARGE SCALE GENOMIC DNA]</scope>
    <source>
        <strain evidence="9 10">DSM 27697</strain>
    </source>
</reference>
<dbReference type="PANTHER" id="PTHR13615">
    <property type="entry name" value="GLYCOSYLTRANSFERASE-LIKE 1"/>
    <property type="match status" value="1"/>
</dbReference>
<dbReference type="SUPFAM" id="SSF53756">
    <property type="entry name" value="UDP-Glycosyltransferase/glycogen phosphorylase"/>
    <property type="match status" value="1"/>
</dbReference>
<organism evidence="9 10">
    <name type="scientific">Marinobacterium mangrovicola</name>
    <dbReference type="NCBI Taxonomy" id="1476959"/>
    <lineage>
        <taxon>Bacteria</taxon>
        <taxon>Pseudomonadati</taxon>
        <taxon>Pseudomonadota</taxon>
        <taxon>Gammaproteobacteria</taxon>
        <taxon>Oceanospirillales</taxon>
        <taxon>Oceanospirillaceae</taxon>
        <taxon>Marinobacterium</taxon>
    </lineage>
</organism>
<evidence type="ECO:0000313" key="9">
    <source>
        <dbReference type="EMBL" id="TCK08510.1"/>
    </source>
</evidence>
<protein>
    <recommendedName>
        <fullName evidence="5">tRNA-queuosine alpha-mannosyltransferase</fullName>
        <ecNumber evidence="4">2.4.1.110</ecNumber>
    </recommendedName>
</protein>
<dbReference type="OrthoDB" id="9792163at2"/>
<sequence length="380" mass="42582">MRILVLSAYDAASHRAWRKGLVACFPEHQWTELALPARYFSWRIRGNSLSWAFSEREVLSQPYDLVVATSMVDLTSLRGFVPSLGQIPTLVYFHENQFAYPESGREFRSVEPQLLNIYNALCGDRLVFNSRFNRETLLEGARKLLAKLPDQVPPGLIEQIEARSSVVPVPLPDSAFDKPAIENETWPQRSGCPAADDPIRIVWAARWEFDKGPDRLLAILRALESRGTDFRLCILGERFRNSPKEFDTIAREFSHRLDQCGYAESREAYLSWLSGGDIFLSTATHEFQGLSVLEAVAQGCIPALPARQAYPELFSEEYLYRDCGEDIDREAGLAADLIQSQAEALKNGALEAPPVAGFSWSALKPLYAELFSALTAMGAE</sequence>
<feature type="domain" description="tRNA-queuosine alpha-mannosyltransferase N-terminal" evidence="8">
    <location>
        <begin position="2"/>
        <end position="171"/>
    </location>
</feature>
<dbReference type="PANTHER" id="PTHR13615:SF3">
    <property type="entry name" value="GLYCOSYLTRANSFERASE-LIKE DOMAIN-CONTAINING PROTEIN 1"/>
    <property type="match status" value="1"/>
</dbReference>
<feature type="domain" description="Glycosyl transferase family 1" evidence="7">
    <location>
        <begin position="194"/>
        <end position="318"/>
    </location>
</feature>
<evidence type="ECO:0000256" key="1">
    <source>
        <dbReference type="ARBA" id="ARBA00009481"/>
    </source>
</evidence>
<evidence type="ECO:0000256" key="5">
    <source>
        <dbReference type="ARBA" id="ARBA00044539"/>
    </source>
</evidence>
<evidence type="ECO:0000259" key="7">
    <source>
        <dbReference type="Pfam" id="PF00534"/>
    </source>
</evidence>
<dbReference type="EMBL" id="SMFU01000007">
    <property type="protein sequence ID" value="TCK08510.1"/>
    <property type="molecule type" value="Genomic_DNA"/>
</dbReference>
<dbReference type="AlphaFoldDB" id="A0A4R1GMY4"/>
<dbReference type="Gene3D" id="3.40.50.2000">
    <property type="entry name" value="Glycogen Phosphorylase B"/>
    <property type="match status" value="1"/>
</dbReference>
<evidence type="ECO:0000313" key="10">
    <source>
        <dbReference type="Proteomes" id="UP000294546"/>
    </source>
</evidence>
<evidence type="ECO:0000259" key="8">
    <source>
        <dbReference type="Pfam" id="PF12038"/>
    </source>
</evidence>
<evidence type="ECO:0000256" key="3">
    <source>
        <dbReference type="ARBA" id="ARBA00022679"/>
    </source>
</evidence>
<accession>A0A4R1GMY4</accession>
<dbReference type="GO" id="GO:0016438">
    <property type="term" value="F:tRNA-queuosine(34) beta-mannosyltransferase activity"/>
    <property type="evidence" value="ECO:0007669"/>
    <property type="project" value="UniProtKB-EC"/>
</dbReference>
<proteinExistence type="inferred from homology"/>